<gene>
    <name evidence="2" type="ORF">Premu_1254</name>
</gene>
<dbReference type="eggNOG" id="ENOG5033IRG">
    <property type="taxonomic scope" value="Bacteria"/>
</dbReference>
<evidence type="ECO:0000313" key="3">
    <source>
        <dbReference type="Proteomes" id="UP000002772"/>
    </source>
</evidence>
<sequence>MKKVLLVFCVFFLSLGVMAQGPNKFNPEQFEKELHQFIASDAGLTPGEAAVFFPLFDEMHAKQRPLFDKFRTYMHTNTQDDHACLEAIRAMDNIDIEIKRLQSQYHMKFCKVLPASKVLRVIKADERFHRQIFKKMMRR</sequence>
<evidence type="ECO:0000313" key="2">
    <source>
        <dbReference type="EMBL" id="EGN56683.1"/>
    </source>
</evidence>
<dbReference type="Proteomes" id="UP000002772">
    <property type="component" value="Unassembled WGS sequence"/>
</dbReference>
<keyword evidence="1" id="KW-0732">Signal</keyword>
<dbReference type="STRING" id="688246.Premu_1254"/>
<keyword evidence="3" id="KW-1185">Reference proteome</keyword>
<dbReference type="OrthoDB" id="1081813at2"/>
<dbReference type="AlphaFoldDB" id="F8N9P1"/>
<dbReference type="RefSeq" id="WP_007573916.1">
    <property type="nucleotide sequence ID" value="NZ_BPTS01000001.1"/>
</dbReference>
<dbReference type="HOGENOM" id="CLU_112450_2_1_10"/>
<feature type="chain" id="PRO_5003375761" evidence="1">
    <location>
        <begin position="20"/>
        <end position="139"/>
    </location>
</feature>
<feature type="signal peptide" evidence="1">
    <location>
        <begin position="1"/>
        <end position="19"/>
    </location>
</feature>
<reference evidence="3" key="1">
    <citation type="journal article" date="2011" name="Stand. Genomic Sci.">
        <title>Non-contiguous finished genome sequence of the opportunistic oral pathogen Prevotella multisaccharivorax type strain (PPPA20).</title>
        <authorList>
            <person name="Pati A."/>
            <person name="Gronow S."/>
            <person name="Lu M."/>
            <person name="Lapidus A."/>
            <person name="Nolan M."/>
            <person name="Lucas S."/>
            <person name="Hammon N."/>
            <person name="Deshpande S."/>
            <person name="Cheng J.F."/>
            <person name="Tapia R."/>
            <person name="Han C."/>
            <person name="Goodwin L."/>
            <person name="Pitluck S."/>
            <person name="Liolios K."/>
            <person name="Pagani I."/>
            <person name="Mavromatis K."/>
            <person name="Mikhailova N."/>
            <person name="Huntemann M."/>
            <person name="Chen A."/>
            <person name="Palaniappan K."/>
            <person name="Land M."/>
            <person name="Hauser L."/>
            <person name="Detter J.C."/>
            <person name="Brambilla E.M."/>
            <person name="Rohde M."/>
            <person name="Goker M."/>
            <person name="Woyke T."/>
            <person name="Bristow J."/>
            <person name="Eisen J.A."/>
            <person name="Markowitz V."/>
            <person name="Hugenholtz P."/>
            <person name="Kyrpides N.C."/>
            <person name="Klenk H.P."/>
            <person name="Ivanova N."/>
        </authorList>
    </citation>
    <scope>NUCLEOTIDE SEQUENCE [LARGE SCALE GENOMIC DNA]</scope>
    <source>
        <strain evidence="3">DSM 17128</strain>
    </source>
</reference>
<protein>
    <submittedName>
        <fullName evidence="2">Uncharacterized protein</fullName>
    </submittedName>
</protein>
<evidence type="ECO:0000256" key="1">
    <source>
        <dbReference type="SAM" id="SignalP"/>
    </source>
</evidence>
<dbReference type="EMBL" id="GL945017">
    <property type="protein sequence ID" value="EGN56683.1"/>
    <property type="molecule type" value="Genomic_DNA"/>
</dbReference>
<organism evidence="2 3">
    <name type="scientific">Hallella multisaccharivorax DSM 17128</name>
    <dbReference type="NCBI Taxonomy" id="688246"/>
    <lineage>
        <taxon>Bacteria</taxon>
        <taxon>Pseudomonadati</taxon>
        <taxon>Bacteroidota</taxon>
        <taxon>Bacteroidia</taxon>
        <taxon>Bacteroidales</taxon>
        <taxon>Prevotellaceae</taxon>
        <taxon>Hallella</taxon>
    </lineage>
</organism>
<name>F8N9P1_9BACT</name>
<accession>F8N9P1</accession>
<proteinExistence type="predicted"/>